<protein>
    <submittedName>
        <fullName evidence="1">Uncharacterized protein</fullName>
    </submittedName>
</protein>
<dbReference type="AlphaFoldDB" id="M7N124"/>
<dbReference type="EMBL" id="AODQ01000168">
    <property type="protein sequence ID" value="EMR00911.1"/>
    <property type="molecule type" value="Genomic_DNA"/>
</dbReference>
<gene>
    <name evidence="1" type="ORF">ADICEAN_03958</name>
</gene>
<evidence type="ECO:0000313" key="2">
    <source>
        <dbReference type="Proteomes" id="UP000011910"/>
    </source>
</evidence>
<reference evidence="1 2" key="1">
    <citation type="journal article" date="2013" name="Genome Announc.">
        <title>Draft Genome Sequence of Cesiribacter andamanensis Strain AMV16T, Isolated from a Soil Sample from a Mud Volcano in the Andaman Islands, India.</title>
        <authorList>
            <person name="Shivaji S."/>
            <person name="Ara S."/>
            <person name="Begum Z."/>
            <person name="Srinivas T.N."/>
            <person name="Singh A."/>
            <person name="Kumar Pinnaka A."/>
        </authorList>
    </citation>
    <scope>NUCLEOTIDE SEQUENCE [LARGE SCALE GENOMIC DNA]</scope>
    <source>
        <strain evidence="1 2">AMV16</strain>
    </source>
</reference>
<sequence length="154" mass="17316">MATHSQSWCWGAGPGILLHGRWSGSASLPCVGRVSRLIAGNSLENEGAQRVDCLEQAPLQLGGNLAWMLRKTKPGVDKGTCCLYTFLEPDSSWHYLFSPCFLHTRRPSQKKSGFHENFFHFTKLDHFASKLIKYNFMFVSLDLHCTGLNTPEKL</sequence>
<accession>M7N124</accession>
<dbReference type="Proteomes" id="UP000011910">
    <property type="component" value="Unassembled WGS sequence"/>
</dbReference>
<comment type="caution">
    <text evidence="1">The sequence shown here is derived from an EMBL/GenBank/DDBJ whole genome shotgun (WGS) entry which is preliminary data.</text>
</comment>
<organism evidence="1 2">
    <name type="scientific">Cesiribacter andamanensis AMV16</name>
    <dbReference type="NCBI Taxonomy" id="1279009"/>
    <lineage>
        <taxon>Bacteria</taxon>
        <taxon>Pseudomonadati</taxon>
        <taxon>Bacteroidota</taxon>
        <taxon>Cytophagia</taxon>
        <taxon>Cytophagales</taxon>
        <taxon>Cesiribacteraceae</taxon>
        <taxon>Cesiribacter</taxon>
    </lineage>
</organism>
<dbReference type="RefSeq" id="WP_009197335.1">
    <property type="nucleotide sequence ID" value="NZ_AODQ01000168.1"/>
</dbReference>
<proteinExistence type="predicted"/>
<name>M7N124_9BACT</name>
<keyword evidence="2" id="KW-1185">Reference proteome</keyword>
<evidence type="ECO:0000313" key="1">
    <source>
        <dbReference type="EMBL" id="EMR00911.1"/>
    </source>
</evidence>